<dbReference type="SUPFAM" id="SSF48452">
    <property type="entry name" value="TPR-like"/>
    <property type="match status" value="1"/>
</dbReference>
<name>A0A9J6BYE8_POLVA</name>
<evidence type="ECO:0000313" key="10">
    <source>
        <dbReference type="EMBL" id="KAG5674573.1"/>
    </source>
</evidence>
<dbReference type="GO" id="GO:0000422">
    <property type="term" value="P:autophagy of mitochondrion"/>
    <property type="evidence" value="ECO:0007669"/>
    <property type="project" value="TreeGrafter"/>
</dbReference>
<comment type="caution">
    <text evidence="10">The sequence shown here is derived from an EMBL/GenBank/DDBJ whole genome shotgun (WGS) entry which is preliminary data.</text>
</comment>
<feature type="transmembrane region" description="Helical" evidence="9">
    <location>
        <begin position="126"/>
        <end position="147"/>
    </location>
</feature>
<dbReference type="PANTHER" id="PTHR13247">
    <property type="entry name" value="TETRATRICOPEPTIDE REPEAT PROTEIN 11 TPR REPEAT PROTEIN 11"/>
    <property type="match status" value="1"/>
</dbReference>
<comment type="similarity">
    <text evidence="2 8">Belongs to the FIS1 family.</text>
</comment>
<keyword evidence="6 8" id="KW-0496">Mitochondrion</keyword>
<dbReference type="InterPro" id="IPR033745">
    <property type="entry name" value="Fis1_cytosol"/>
</dbReference>
<evidence type="ECO:0000256" key="5">
    <source>
        <dbReference type="ARBA" id="ARBA00022989"/>
    </source>
</evidence>
<dbReference type="GO" id="GO:0005778">
    <property type="term" value="C:peroxisomal membrane"/>
    <property type="evidence" value="ECO:0007669"/>
    <property type="project" value="TreeGrafter"/>
</dbReference>
<evidence type="ECO:0000313" key="11">
    <source>
        <dbReference type="Proteomes" id="UP001107558"/>
    </source>
</evidence>
<evidence type="ECO:0000256" key="6">
    <source>
        <dbReference type="ARBA" id="ARBA00023128"/>
    </source>
</evidence>
<dbReference type="InterPro" id="IPR028058">
    <property type="entry name" value="Fis1_TPR_N"/>
</dbReference>
<dbReference type="AlphaFoldDB" id="A0A9J6BYE8"/>
<dbReference type="OrthoDB" id="421154at2759"/>
<evidence type="ECO:0000256" key="7">
    <source>
        <dbReference type="ARBA" id="ARBA00023136"/>
    </source>
</evidence>
<dbReference type="CDD" id="cd12212">
    <property type="entry name" value="Fis1"/>
    <property type="match status" value="1"/>
</dbReference>
<sequence length="149" mass="17176">MEEMLNVTVTAQELEKYEKIYMRELSENKKASNKTQFDFASCLVRSKYGADIHNGIKMFENLSKEDPENKRDYIYFIAIAYTRLKDWQTAHKYVKTFLEIEPNNLQVSYLNEHIEKEMNKELKKEVALAGSVILGIGAVAGLAFALAKK</sequence>
<evidence type="ECO:0000256" key="1">
    <source>
        <dbReference type="ARBA" id="ARBA00004572"/>
    </source>
</evidence>
<reference evidence="10" key="1">
    <citation type="submission" date="2021-03" db="EMBL/GenBank/DDBJ databases">
        <title>Chromosome level genome of the anhydrobiotic midge Polypedilum vanderplanki.</title>
        <authorList>
            <person name="Yoshida Y."/>
            <person name="Kikawada T."/>
            <person name="Gusev O."/>
        </authorList>
    </citation>
    <scope>NUCLEOTIDE SEQUENCE</scope>
    <source>
        <strain evidence="10">NIAS01</strain>
        <tissue evidence="10">Whole body or cell culture</tissue>
    </source>
</reference>
<evidence type="ECO:0000256" key="3">
    <source>
        <dbReference type="ARBA" id="ARBA00022692"/>
    </source>
</evidence>
<dbReference type="Gene3D" id="1.25.40.10">
    <property type="entry name" value="Tetratricopeptide repeat domain"/>
    <property type="match status" value="1"/>
</dbReference>
<dbReference type="PIRSF" id="PIRSF008835">
    <property type="entry name" value="TPR_repeat_11_Fis1"/>
    <property type="match status" value="1"/>
</dbReference>
<dbReference type="Pfam" id="PF14853">
    <property type="entry name" value="Fis1_TPR_C"/>
    <property type="match status" value="1"/>
</dbReference>
<evidence type="ECO:0000256" key="9">
    <source>
        <dbReference type="SAM" id="Phobius"/>
    </source>
</evidence>
<comment type="subcellular location">
    <subcellularLocation>
        <location evidence="1">Mitochondrion outer membrane</location>
        <topology evidence="1">Single-pass membrane protein</topology>
    </subcellularLocation>
</comment>
<keyword evidence="11" id="KW-1185">Reference proteome</keyword>
<keyword evidence="5 9" id="KW-1133">Transmembrane helix</keyword>
<dbReference type="InterPro" id="IPR011990">
    <property type="entry name" value="TPR-like_helical_dom_sf"/>
</dbReference>
<organism evidence="10 11">
    <name type="scientific">Polypedilum vanderplanki</name>
    <name type="common">Sleeping chironomid midge</name>
    <dbReference type="NCBI Taxonomy" id="319348"/>
    <lineage>
        <taxon>Eukaryota</taxon>
        <taxon>Metazoa</taxon>
        <taxon>Ecdysozoa</taxon>
        <taxon>Arthropoda</taxon>
        <taxon>Hexapoda</taxon>
        <taxon>Insecta</taxon>
        <taxon>Pterygota</taxon>
        <taxon>Neoptera</taxon>
        <taxon>Endopterygota</taxon>
        <taxon>Diptera</taxon>
        <taxon>Nematocera</taxon>
        <taxon>Chironomoidea</taxon>
        <taxon>Chironomidae</taxon>
        <taxon>Chironominae</taxon>
        <taxon>Polypedilum</taxon>
        <taxon>Polypedilum</taxon>
    </lineage>
</organism>
<keyword evidence="7 8" id="KW-0472">Membrane</keyword>
<dbReference type="GO" id="GO:0000266">
    <property type="term" value="P:mitochondrial fission"/>
    <property type="evidence" value="ECO:0007669"/>
    <property type="project" value="UniProtKB-UniRule"/>
</dbReference>
<comment type="domain">
    <text evidence="8">The C-terminus is required for mitochondrial localization, while the N-terminus is necessary for mitochondrial fission.</text>
</comment>
<dbReference type="GO" id="GO:0005741">
    <property type="term" value="C:mitochondrial outer membrane"/>
    <property type="evidence" value="ECO:0007669"/>
    <property type="project" value="UniProtKB-SubCell"/>
</dbReference>
<dbReference type="PANTHER" id="PTHR13247:SF0">
    <property type="entry name" value="MITOCHONDRIAL FISSION 1 PROTEIN"/>
    <property type="match status" value="1"/>
</dbReference>
<dbReference type="Proteomes" id="UP001107558">
    <property type="component" value="Chromosome 2"/>
</dbReference>
<dbReference type="GO" id="GO:0043653">
    <property type="term" value="P:mitochondrial fragmentation involved in apoptotic process"/>
    <property type="evidence" value="ECO:0007669"/>
    <property type="project" value="TreeGrafter"/>
</dbReference>
<evidence type="ECO:0000256" key="8">
    <source>
        <dbReference type="PIRNR" id="PIRNR008835"/>
    </source>
</evidence>
<keyword evidence="4 8" id="KW-1000">Mitochondrion outer membrane</keyword>
<evidence type="ECO:0000256" key="4">
    <source>
        <dbReference type="ARBA" id="ARBA00022787"/>
    </source>
</evidence>
<proteinExistence type="inferred from homology"/>
<dbReference type="Pfam" id="PF14852">
    <property type="entry name" value="Fis1_TPR_N"/>
    <property type="match status" value="1"/>
</dbReference>
<dbReference type="InterPro" id="IPR016543">
    <property type="entry name" value="Fis1"/>
</dbReference>
<protein>
    <recommendedName>
        <fullName evidence="8">Mitochondrial fission 1 protein</fullName>
    </recommendedName>
</protein>
<keyword evidence="3 9" id="KW-0812">Transmembrane</keyword>
<dbReference type="GO" id="GO:0016559">
    <property type="term" value="P:peroxisome fission"/>
    <property type="evidence" value="ECO:0007669"/>
    <property type="project" value="TreeGrafter"/>
</dbReference>
<dbReference type="EMBL" id="JADBJN010000002">
    <property type="protein sequence ID" value="KAG5674573.1"/>
    <property type="molecule type" value="Genomic_DNA"/>
</dbReference>
<comment type="function">
    <text evidence="8">Involved in the fragmentation of the mitochondrial network and its perinuclear clustering.</text>
</comment>
<evidence type="ECO:0000256" key="2">
    <source>
        <dbReference type="ARBA" id="ARBA00008937"/>
    </source>
</evidence>
<gene>
    <name evidence="10" type="ORF">PVAND_004527</name>
</gene>
<accession>A0A9J6BYE8</accession>
<dbReference type="InterPro" id="IPR028061">
    <property type="entry name" value="Fis1_TPR_C"/>
</dbReference>